<gene>
    <name evidence="2" type="ORF">Sgleb_11480</name>
</gene>
<sequence length="165" mass="16895">MTFGETVLVHAAAGGVGSLAVQIAVARGARVIGTASERNHEFLRSLGADPVTYGDGLAARVRELAPEGIDAAVDFVGGGVVDVSQELLKDRGRVASIADGEVKAKGGHMVWVRPDTADLTALGTLADAGKLTVPVASAFPLSEAADAFRESMTGRTRGKIVLDVS</sequence>
<evidence type="ECO:0000259" key="1">
    <source>
        <dbReference type="SMART" id="SM00829"/>
    </source>
</evidence>
<dbReference type="GO" id="GO:0016491">
    <property type="term" value="F:oxidoreductase activity"/>
    <property type="evidence" value="ECO:0007669"/>
    <property type="project" value="InterPro"/>
</dbReference>
<dbReference type="Gene3D" id="3.40.50.720">
    <property type="entry name" value="NAD(P)-binding Rossmann-like Domain"/>
    <property type="match status" value="1"/>
</dbReference>
<name>A0A640SS66_9ACTN</name>
<dbReference type="Gene3D" id="3.90.180.10">
    <property type="entry name" value="Medium-chain alcohol dehydrogenases, catalytic domain"/>
    <property type="match status" value="1"/>
</dbReference>
<accession>A0A640SS66</accession>
<comment type="caution">
    <text evidence="2">The sequence shown here is derived from an EMBL/GenBank/DDBJ whole genome shotgun (WGS) entry which is preliminary data.</text>
</comment>
<dbReference type="InterPro" id="IPR036291">
    <property type="entry name" value="NAD(P)-bd_dom_sf"/>
</dbReference>
<reference evidence="2 3" key="1">
    <citation type="submission" date="2019-12" db="EMBL/GenBank/DDBJ databases">
        <title>Whole genome shotgun sequence of Streptomyces hygroscopicus subsp. glebosus NBRC 13786.</title>
        <authorList>
            <person name="Ichikawa N."/>
            <person name="Kimura A."/>
            <person name="Kitahashi Y."/>
            <person name="Komaki H."/>
            <person name="Tamura T."/>
        </authorList>
    </citation>
    <scope>NUCLEOTIDE SEQUENCE [LARGE SCALE GENOMIC DNA]</scope>
    <source>
        <strain evidence="2 3">NBRC 13786</strain>
    </source>
</reference>
<dbReference type="PANTHER" id="PTHR44013">
    <property type="entry name" value="ZINC-TYPE ALCOHOL DEHYDROGENASE-LIKE PROTEIN C16A3.02C"/>
    <property type="match status" value="1"/>
</dbReference>
<dbReference type="InterPro" id="IPR052733">
    <property type="entry name" value="Chloroplast_QOR"/>
</dbReference>
<dbReference type="AlphaFoldDB" id="A0A640SS66"/>
<evidence type="ECO:0000313" key="2">
    <source>
        <dbReference type="EMBL" id="GFE13101.1"/>
    </source>
</evidence>
<evidence type="ECO:0000313" key="3">
    <source>
        <dbReference type="Proteomes" id="UP000430079"/>
    </source>
</evidence>
<dbReference type="Pfam" id="PF13602">
    <property type="entry name" value="ADH_zinc_N_2"/>
    <property type="match status" value="1"/>
</dbReference>
<dbReference type="EMBL" id="BLIO01000001">
    <property type="protein sequence ID" value="GFE13101.1"/>
    <property type="molecule type" value="Genomic_DNA"/>
</dbReference>
<dbReference type="Proteomes" id="UP000430079">
    <property type="component" value="Unassembled WGS sequence"/>
</dbReference>
<keyword evidence="3" id="KW-1185">Reference proteome</keyword>
<dbReference type="SMART" id="SM00829">
    <property type="entry name" value="PKS_ER"/>
    <property type="match status" value="1"/>
</dbReference>
<organism evidence="2 3">
    <name type="scientific">Streptomyces glebosus</name>
    <dbReference type="NCBI Taxonomy" id="249580"/>
    <lineage>
        <taxon>Bacteria</taxon>
        <taxon>Bacillati</taxon>
        <taxon>Actinomycetota</taxon>
        <taxon>Actinomycetes</taxon>
        <taxon>Kitasatosporales</taxon>
        <taxon>Streptomycetaceae</taxon>
        <taxon>Streptomyces</taxon>
    </lineage>
</organism>
<feature type="domain" description="Enoyl reductase (ER)" evidence="1">
    <location>
        <begin position="1"/>
        <end position="162"/>
    </location>
</feature>
<protein>
    <recommendedName>
        <fullName evidence="1">Enoyl reductase (ER) domain-containing protein</fullName>
    </recommendedName>
</protein>
<proteinExistence type="predicted"/>
<dbReference type="PANTHER" id="PTHR44013:SF1">
    <property type="entry name" value="ZINC-TYPE ALCOHOL DEHYDROGENASE-LIKE PROTEIN C16A3.02C"/>
    <property type="match status" value="1"/>
</dbReference>
<dbReference type="SUPFAM" id="SSF51735">
    <property type="entry name" value="NAD(P)-binding Rossmann-fold domains"/>
    <property type="match status" value="1"/>
</dbReference>
<dbReference type="InterPro" id="IPR020843">
    <property type="entry name" value="ER"/>
</dbReference>